<reference evidence="1 2" key="1">
    <citation type="submission" date="2016-10" db="EMBL/GenBank/DDBJ databases">
        <authorList>
            <person name="de Groot N.N."/>
        </authorList>
    </citation>
    <scope>NUCLEOTIDE SEQUENCE [LARGE SCALE GENOMIC DNA]</scope>
    <source>
        <strain evidence="1 2">MP1X4</strain>
    </source>
</reference>
<sequence>MARTKHRKPETHKPGTKDILHSLEGEYQWLDLLKDKNKPYESLINIVQREGQKSEDDTSPNPSIKMIAEEINQSSAKVSQWLAQMYHDLFDLDYQSPELFKSPGTRYELHFRSNFYEQSSFFTLWLDRTLQVKDRFEWSFMNAELGASYYYIYEITHSHAKGKLTTNVFLKSGYYNGYREMLLSKSDFLELMSFDERVHLNDYEVDQILRERVEKGRDVSFERKKGRNYFKGNNW</sequence>
<gene>
    <name evidence="1" type="ORF">SAMN05216490_3865</name>
</gene>
<evidence type="ECO:0000313" key="2">
    <source>
        <dbReference type="Proteomes" id="UP000199679"/>
    </source>
</evidence>
<dbReference type="EMBL" id="LT629740">
    <property type="protein sequence ID" value="SDT52276.1"/>
    <property type="molecule type" value="Genomic_DNA"/>
</dbReference>
<dbReference type="AlphaFoldDB" id="A0A1H2B3A7"/>
<dbReference type="OrthoDB" id="9784297at2"/>
<keyword evidence="2" id="KW-1185">Reference proteome</keyword>
<dbReference type="RefSeq" id="WP_091376745.1">
    <property type="nucleotide sequence ID" value="NZ_LT629740.1"/>
</dbReference>
<accession>A0A1H2B3A7</accession>
<dbReference type="Proteomes" id="UP000199679">
    <property type="component" value="Chromosome I"/>
</dbReference>
<name>A0A1H2B3A7_MUCMA</name>
<evidence type="ECO:0000313" key="1">
    <source>
        <dbReference type="EMBL" id="SDT52276.1"/>
    </source>
</evidence>
<proteinExistence type="predicted"/>
<organism evidence="1 2">
    <name type="scientific">Mucilaginibacter mallensis</name>
    <dbReference type="NCBI Taxonomy" id="652787"/>
    <lineage>
        <taxon>Bacteria</taxon>
        <taxon>Pseudomonadati</taxon>
        <taxon>Bacteroidota</taxon>
        <taxon>Sphingobacteriia</taxon>
        <taxon>Sphingobacteriales</taxon>
        <taxon>Sphingobacteriaceae</taxon>
        <taxon>Mucilaginibacter</taxon>
    </lineage>
</organism>
<protein>
    <submittedName>
        <fullName evidence="1">Uncharacterized protein</fullName>
    </submittedName>
</protein>